<dbReference type="Proteomes" id="UP001153954">
    <property type="component" value="Unassembled WGS sequence"/>
</dbReference>
<name>A0AAU9TLR4_EUPED</name>
<feature type="region of interest" description="Disordered" evidence="1">
    <location>
        <begin position="1"/>
        <end position="58"/>
    </location>
</feature>
<comment type="caution">
    <text evidence="2">The sequence shown here is derived from an EMBL/GenBank/DDBJ whole genome shotgun (WGS) entry which is preliminary data.</text>
</comment>
<evidence type="ECO:0000313" key="2">
    <source>
        <dbReference type="EMBL" id="CAH2087638.1"/>
    </source>
</evidence>
<proteinExistence type="predicted"/>
<evidence type="ECO:0000313" key="3">
    <source>
        <dbReference type="Proteomes" id="UP001153954"/>
    </source>
</evidence>
<dbReference type="EMBL" id="CAKOGL010000006">
    <property type="protein sequence ID" value="CAH2087638.1"/>
    <property type="molecule type" value="Genomic_DNA"/>
</dbReference>
<accession>A0AAU9TLR4</accession>
<protein>
    <submittedName>
        <fullName evidence="2">Uncharacterized protein</fullName>
    </submittedName>
</protein>
<keyword evidence="3" id="KW-1185">Reference proteome</keyword>
<gene>
    <name evidence="2" type="ORF">EEDITHA_LOCUS3880</name>
</gene>
<reference evidence="2" key="1">
    <citation type="submission" date="2022-03" db="EMBL/GenBank/DDBJ databases">
        <authorList>
            <person name="Tunstrom K."/>
        </authorList>
    </citation>
    <scope>NUCLEOTIDE SEQUENCE</scope>
</reference>
<sequence>MRWRCRETPPTALPSRRRPPKPRSSDAEWRRPTSPKPEPDVGQVRADPREVLDDASSGYPLQQLAYLVQQHDGPEAND</sequence>
<organism evidence="2 3">
    <name type="scientific">Euphydryas editha</name>
    <name type="common">Edith's checkerspot</name>
    <dbReference type="NCBI Taxonomy" id="104508"/>
    <lineage>
        <taxon>Eukaryota</taxon>
        <taxon>Metazoa</taxon>
        <taxon>Ecdysozoa</taxon>
        <taxon>Arthropoda</taxon>
        <taxon>Hexapoda</taxon>
        <taxon>Insecta</taxon>
        <taxon>Pterygota</taxon>
        <taxon>Neoptera</taxon>
        <taxon>Endopterygota</taxon>
        <taxon>Lepidoptera</taxon>
        <taxon>Glossata</taxon>
        <taxon>Ditrysia</taxon>
        <taxon>Papilionoidea</taxon>
        <taxon>Nymphalidae</taxon>
        <taxon>Nymphalinae</taxon>
        <taxon>Euphydryas</taxon>
    </lineage>
</organism>
<evidence type="ECO:0000256" key="1">
    <source>
        <dbReference type="SAM" id="MobiDB-lite"/>
    </source>
</evidence>
<dbReference type="AlphaFoldDB" id="A0AAU9TLR4"/>